<dbReference type="InParanoid" id="G2WV76"/>
<proteinExistence type="predicted"/>
<evidence type="ECO:0000313" key="1">
    <source>
        <dbReference type="EMBL" id="EGY20201.1"/>
    </source>
</evidence>
<dbReference type="HOGENOM" id="CLU_028056_0_0_1"/>
<organism evidence="1 2">
    <name type="scientific">Verticillium dahliae (strain VdLs.17 / ATCC MYA-4575 / FGSC 10137)</name>
    <name type="common">Verticillium wilt</name>
    <dbReference type="NCBI Taxonomy" id="498257"/>
    <lineage>
        <taxon>Eukaryota</taxon>
        <taxon>Fungi</taxon>
        <taxon>Dikarya</taxon>
        <taxon>Ascomycota</taxon>
        <taxon>Pezizomycotina</taxon>
        <taxon>Sordariomycetes</taxon>
        <taxon>Hypocreomycetidae</taxon>
        <taxon>Glomerellales</taxon>
        <taxon>Plectosphaerellaceae</taxon>
        <taxon>Verticillium</taxon>
    </lineage>
</organism>
<name>G2WV76_VERDV</name>
<keyword evidence="2" id="KW-1185">Reference proteome</keyword>
<dbReference type="AlphaFoldDB" id="G2WV76"/>
<dbReference type="GeneID" id="20703680"/>
<dbReference type="EMBL" id="DS572697">
    <property type="protein sequence ID" value="EGY20201.1"/>
    <property type="molecule type" value="Genomic_DNA"/>
</dbReference>
<accession>G2WV76</accession>
<dbReference type="RefSeq" id="XP_009656541.1">
    <property type="nucleotide sequence ID" value="XM_009658246.1"/>
</dbReference>
<gene>
    <name evidence="1" type="ORF">VDAG_02217</name>
</gene>
<reference evidence="1 2" key="1">
    <citation type="submission" date="2008-03" db="EMBL/GenBank/DDBJ databases">
        <title>The Genome Sequence of Verticillium dahliae VdLs.17.</title>
        <authorList>
            <consortium name="The Broad Institute Genome Sequencing Platform"/>
            <person name="Ma L.-J.J."/>
            <person name="Klosterman S.J."/>
            <person name="Subbarao K."/>
            <person name="Dobinson K."/>
            <person name="Veronese P."/>
            <person name="Kang S."/>
            <person name="Gold S.E."/>
            <person name="Young S."/>
            <person name="Jaffe D."/>
            <person name="Gnerre S."/>
            <person name="Berlin A."/>
            <person name="Heiman D."/>
            <person name="Hepburn T."/>
            <person name="Sykes S."/>
            <person name="Alvarado L."/>
            <person name="Kodira C.D."/>
            <person name="Lander E."/>
            <person name="Galagan J."/>
            <person name="Nusbaum C."/>
            <person name="Birren B."/>
        </authorList>
    </citation>
    <scope>NUCLEOTIDE SEQUENCE [LARGE SCALE GENOMIC DNA]</scope>
    <source>
        <strain evidence="2">VdLs.17 / ATCC MYA-4575 / FGSC 10137</strain>
    </source>
</reference>
<evidence type="ECO:0000313" key="2">
    <source>
        <dbReference type="Proteomes" id="UP000001611"/>
    </source>
</evidence>
<dbReference type="KEGG" id="vda:VDAG_02217"/>
<protein>
    <submittedName>
        <fullName evidence="1">Uncharacterized protein</fullName>
    </submittedName>
</protein>
<dbReference type="PROSITE" id="PS51257">
    <property type="entry name" value="PROKAR_LIPOPROTEIN"/>
    <property type="match status" value="1"/>
</dbReference>
<sequence length="438" mass="48501">MSKEAAAQPHSTLLPTTLVTGINSAIQGCHATVIDLQSLLEDPVTDGDGDVWNAEITAQVIKLGGQAHSELDSLKIALDLCTLIPTSFSEVTQEGSFQDLTLPMWAIRDDTPSISGGQPVRFTDAPVFSPDFSLIGIPVNSDTQGEVLIVRSCDGVLSTRASLNAGDTLNPAISHSNGIIAIANVAPDQETFTFHHIETGSMGLLRPFRTIVCRDRQPVHALQMAFTPDDQHLIVWSKSTSEEDDPSTAGSKKSKKWLKEPISIRVFQISNGACVRYMEPPTYQSFKTALTPDTMLSRSVFAFPRPGQWLVAFNEQGSDQYRFMDAKTGQTAFRVVPRQGARQLWQAGTSRITTEHMVVDNETETCVCYQERLSSKERIILVMRHRLAEHQIWSPVTNWATILIKASIPDRGILSGDGRRLCIFRRDERRFDIFSLDS</sequence>
<dbReference type="Proteomes" id="UP000001611">
    <property type="component" value="Chromosome 7"/>
</dbReference>